<feature type="signal peptide" evidence="4">
    <location>
        <begin position="1"/>
        <end position="28"/>
    </location>
</feature>
<evidence type="ECO:0000313" key="6">
    <source>
        <dbReference type="EMBL" id="TQV82380.1"/>
    </source>
</evidence>
<evidence type="ECO:0000313" key="7">
    <source>
        <dbReference type="Proteomes" id="UP000315252"/>
    </source>
</evidence>
<dbReference type="GO" id="GO:0006865">
    <property type="term" value="P:amino acid transport"/>
    <property type="evidence" value="ECO:0007669"/>
    <property type="project" value="TreeGrafter"/>
</dbReference>
<feature type="domain" description="Solute-binding protein family 3/N-terminal" evidence="5">
    <location>
        <begin position="43"/>
        <end position="274"/>
    </location>
</feature>
<evidence type="ECO:0000259" key="5">
    <source>
        <dbReference type="SMART" id="SM00062"/>
    </source>
</evidence>
<proteinExistence type="inferred from homology"/>
<dbReference type="PANTHER" id="PTHR30085">
    <property type="entry name" value="AMINO ACID ABC TRANSPORTER PERMEASE"/>
    <property type="match status" value="1"/>
</dbReference>
<dbReference type="InterPro" id="IPR051455">
    <property type="entry name" value="Bact_solute-bind_prot3"/>
</dbReference>
<dbReference type="GO" id="GO:0030288">
    <property type="term" value="C:outer membrane-bounded periplasmic space"/>
    <property type="evidence" value="ECO:0007669"/>
    <property type="project" value="TreeGrafter"/>
</dbReference>
<evidence type="ECO:0000256" key="3">
    <source>
        <dbReference type="ARBA" id="ARBA00022729"/>
    </source>
</evidence>
<evidence type="ECO:0000256" key="2">
    <source>
        <dbReference type="ARBA" id="ARBA00022448"/>
    </source>
</evidence>
<evidence type="ECO:0000256" key="1">
    <source>
        <dbReference type="ARBA" id="ARBA00010333"/>
    </source>
</evidence>
<comment type="similarity">
    <text evidence="1">Belongs to the bacterial solute-binding protein 3 family.</text>
</comment>
<dbReference type="InterPro" id="IPR001638">
    <property type="entry name" value="Solute-binding_3/MltF_N"/>
</dbReference>
<keyword evidence="7" id="KW-1185">Reference proteome</keyword>
<dbReference type="Proteomes" id="UP000315252">
    <property type="component" value="Unassembled WGS sequence"/>
</dbReference>
<dbReference type="SUPFAM" id="SSF53850">
    <property type="entry name" value="Periplasmic binding protein-like II"/>
    <property type="match status" value="1"/>
</dbReference>
<dbReference type="AlphaFoldDB" id="A0A545TYT5"/>
<dbReference type="CDD" id="cd13688">
    <property type="entry name" value="PBP2_GltI_DEBP"/>
    <property type="match status" value="1"/>
</dbReference>
<dbReference type="OrthoDB" id="7240770at2"/>
<organism evidence="6 7">
    <name type="scientific">Denitrobaculum tricleocarpae</name>
    <dbReference type="NCBI Taxonomy" id="2591009"/>
    <lineage>
        <taxon>Bacteria</taxon>
        <taxon>Pseudomonadati</taxon>
        <taxon>Pseudomonadota</taxon>
        <taxon>Alphaproteobacteria</taxon>
        <taxon>Rhodospirillales</taxon>
        <taxon>Rhodospirillaceae</taxon>
        <taxon>Denitrobaculum</taxon>
    </lineage>
</organism>
<keyword evidence="3 4" id="KW-0732">Signal</keyword>
<dbReference type="Gene3D" id="3.40.190.10">
    <property type="entry name" value="Periplasmic binding protein-like II"/>
    <property type="match status" value="2"/>
</dbReference>
<comment type="caution">
    <text evidence="6">The sequence shown here is derived from an EMBL/GenBank/DDBJ whole genome shotgun (WGS) entry which is preliminary data.</text>
</comment>
<dbReference type="Pfam" id="PF00497">
    <property type="entry name" value="SBP_bac_3"/>
    <property type="match status" value="1"/>
</dbReference>
<sequence length="293" mass="31619">MKLLKPTKLLKAILATALTFSLAGPVAADGHGGTLEKIDAAGEIVIGHRESSVPFAYLDENQKPIGYSMDLCMKIVDAVSAELGKELSIKYVPVNPKTRIALMANGTIDLECGSTTNNLTRQEQVEYLPTTFITGTKLMVRKGSGINSVADLGGKAIALAQGTTNERAVKAAVKELGLDVKILPVRDHAEGMLSLETDRVDAYSTDHILLFGLINKSKSPDDFAVVGDFLSFDPYAIMVRRDDSAFELIGKKAMAEVFRSGEIDEIYAKWFGPLGVEQTDLLKAAFKLNALPN</sequence>
<gene>
    <name evidence="6" type="ORF">FKG95_08150</name>
</gene>
<feature type="chain" id="PRO_5022202870" evidence="4">
    <location>
        <begin position="29"/>
        <end position="293"/>
    </location>
</feature>
<reference evidence="6 7" key="1">
    <citation type="submission" date="2019-06" db="EMBL/GenBank/DDBJ databases">
        <title>Whole genome sequence for Rhodospirillaceae sp. R148.</title>
        <authorList>
            <person name="Wang G."/>
        </authorList>
    </citation>
    <scope>NUCLEOTIDE SEQUENCE [LARGE SCALE GENOMIC DNA]</scope>
    <source>
        <strain evidence="6 7">R148</strain>
    </source>
</reference>
<dbReference type="PANTHER" id="PTHR30085:SF2">
    <property type="entry name" value="GLUTAMATE_ASPARTATE IMPORT SOLUTE-BINDING PROTEIN"/>
    <property type="match status" value="1"/>
</dbReference>
<dbReference type="SMART" id="SM00062">
    <property type="entry name" value="PBPb"/>
    <property type="match status" value="1"/>
</dbReference>
<name>A0A545TYT5_9PROT</name>
<protein>
    <submittedName>
        <fullName evidence="6">Amino acid ABC transporter substrate-binding protein</fullName>
    </submittedName>
</protein>
<accession>A0A545TYT5</accession>
<dbReference type="GO" id="GO:0005576">
    <property type="term" value="C:extracellular region"/>
    <property type="evidence" value="ECO:0007669"/>
    <property type="project" value="TreeGrafter"/>
</dbReference>
<keyword evidence="2" id="KW-0813">Transport</keyword>
<dbReference type="EMBL" id="VHSH01000002">
    <property type="protein sequence ID" value="TQV82380.1"/>
    <property type="molecule type" value="Genomic_DNA"/>
</dbReference>
<evidence type="ECO:0000256" key="4">
    <source>
        <dbReference type="SAM" id="SignalP"/>
    </source>
</evidence>